<dbReference type="EMBL" id="CP023322">
    <property type="protein sequence ID" value="ATY58770.1"/>
    <property type="molecule type" value="Genomic_DNA"/>
</dbReference>
<dbReference type="AlphaFoldDB" id="A0A2H4S6L8"/>
<reference evidence="2 3" key="1">
    <citation type="journal article" date="2017" name="BMC Genomics">
        <title>Chromosome level assembly and secondary metabolite potential of the parasitic fungus Cordyceps militaris.</title>
        <authorList>
            <person name="Kramer G.J."/>
            <person name="Nodwell J.R."/>
        </authorList>
    </citation>
    <scope>NUCLEOTIDE SEQUENCE [LARGE SCALE GENOMIC DNA]</scope>
    <source>
        <strain evidence="2 3">ATCC 34164</strain>
    </source>
</reference>
<dbReference type="EMBL" id="CP023322">
    <property type="protein sequence ID" value="ATY58714.1"/>
    <property type="molecule type" value="Genomic_DNA"/>
</dbReference>
<organism evidence="2 3">
    <name type="scientific">Cordyceps militaris</name>
    <name type="common">Caterpillar fungus</name>
    <name type="synonym">Clavaria militaris</name>
    <dbReference type="NCBI Taxonomy" id="73501"/>
    <lineage>
        <taxon>Eukaryota</taxon>
        <taxon>Fungi</taxon>
        <taxon>Dikarya</taxon>
        <taxon>Ascomycota</taxon>
        <taxon>Pezizomycotina</taxon>
        <taxon>Sordariomycetes</taxon>
        <taxon>Hypocreomycetidae</taxon>
        <taxon>Hypocreales</taxon>
        <taxon>Cordycipitaceae</taxon>
        <taxon>Cordyceps</taxon>
    </lineage>
</organism>
<proteinExistence type="predicted"/>
<accession>A0A2H4S6L8</accession>
<gene>
    <name evidence="1" type="ORF">A9K55_002825</name>
    <name evidence="2" type="ORF">A9K55_002840</name>
</gene>
<evidence type="ECO:0000313" key="3">
    <source>
        <dbReference type="Proteomes" id="UP000323067"/>
    </source>
</evidence>
<name>A0A2H4S6L8_CORMI</name>
<protein>
    <submittedName>
        <fullName evidence="2">Domain containing</fullName>
    </submittedName>
</protein>
<dbReference type="VEuPathDB" id="FungiDB:A9K55_002840"/>
<evidence type="ECO:0000313" key="1">
    <source>
        <dbReference type="EMBL" id="ATY58714.1"/>
    </source>
</evidence>
<dbReference type="VEuPathDB" id="FungiDB:CCM_05466"/>
<sequence>MRGALQEMEPLQRENGIWHEIAFLPLTQPKVSSINAYIPMLDEYEGNWVAWHRDHKAAE</sequence>
<evidence type="ECO:0000313" key="2">
    <source>
        <dbReference type="EMBL" id="ATY58770.1"/>
    </source>
</evidence>
<dbReference type="Proteomes" id="UP000323067">
    <property type="component" value="Chromosome iv"/>
</dbReference>
<dbReference type="VEuPathDB" id="FungiDB:A9K55_002825"/>